<gene>
    <name evidence="9" type="primary">pfkA</name>
    <name evidence="11" type="ORF">HK415_20375</name>
</gene>
<dbReference type="Pfam" id="PF00365">
    <property type="entry name" value="PFK"/>
    <property type="match status" value="1"/>
</dbReference>
<evidence type="ECO:0000313" key="11">
    <source>
        <dbReference type="EMBL" id="NNU45008.1"/>
    </source>
</evidence>
<evidence type="ECO:0000256" key="6">
    <source>
        <dbReference type="ARBA" id="ARBA00022777"/>
    </source>
</evidence>
<evidence type="ECO:0000256" key="4">
    <source>
        <dbReference type="ARBA" id="ARBA00022679"/>
    </source>
</evidence>
<evidence type="ECO:0000256" key="5">
    <source>
        <dbReference type="ARBA" id="ARBA00022723"/>
    </source>
</evidence>
<dbReference type="InterPro" id="IPR012003">
    <property type="entry name" value="ATP_PFK_prok-type"/>
</dbReference>
<dbReference type="AlphaFoldDB" id="A0A849K9K2"/>
<protein>
    <recommendedName>
        <fullName evidence="9">ATP-dependent 6-phosphofructokinase</fullName>
        <shortName evidence="9">ATP-PFK</shortName>
        <shortName evidence="9">Phosphofructokinase</shortName>
        <ecNumber evidence="9">2.7.1.11</ecNumber>
    </recommendedName>
    <alternativeName>
        <fullName evidence="9">Phosphohexokinase</fullName>
    </alternativeName>
</protein>
<keyword evidence="7 9" id="KW-0460">Magnesium</keyword>
<name>A0A849K9K2_9BURK</name>
<keyword evidence="8 9" id="KW-0324">Glycolysis</keyword>
<evidence type="ECO:0000313" key="12">
    <source>
        <dbReference type="Proteomes" id="UP000552954"/>
    </source>
</evidence>
<keyword evidence="3 9" id="KW-0963">Cytoplasm</keyword>
<evidence type="ECO:0000256" key="9">
    <source>
        <dbReference type="HAMAP-Rule" id="MF_01976"/>
    </source>
</evidence>
<dbReference type="Proteomes" id="UP000552954">
    <property type="component" value="Unassembled WGS sequence"/>
</dbReference>
<dbReference type="Gene3D" id="3.40.50.450">
    <property type="match status" value="1"/>
</dbReference>
<feature type="binding site" evidence="9">
    <location>
        <begin position="116"/>
        <end position="119"/>
    </location>
    <ligand>
        <name>ATP</name>
        <dbReference type="ChEBI" id="CHEBI:30616"/>
    </ligand>
</feature>
<evidence type="ECO:0000256" key="1">
    <source>
        <dbReference type="ARBA" id="ARBA00001946"/>
    </source>
</evidence>
<dbReference type="SUPFAM" id="SSF53784">
    <property type="entry name" value="Phosphofructokinase"/>
    <property type="match status" value="1"/>
</dbReference>
<feature type="binding site" evidence="9">
    <location>
        <begin position="80"/>
        <end position="81"/>
    </location>
    <ligand>
        <name>ATP</name>
        <dbReference type="ChEBI" id="CHEBI:30616"/>
    </ligand>
</feature>
<comment type="caution">
    <text evidence="11">The sequence shown here is derived from an EMBL/GenBank/DDBJ whole genome shotgun (WGS) entry which is preliminary data.</text>
</comment>
<evidence type="ECO:0000256" key="8">
    <source>
        <dbReference type="ARBA" id="ARBA00023152"/>
    </source>
</evidence>
<dbReference type="GO" id="GO:0046872">
    <property type="term" value="F:metal ion binding"/>
    <property type="evidence" value="ECO:0007669"/>
    <property type="project" value="UniProtKB-KW"/>
</dbReference>
<dbReference type="PANTHER" id="PTHR13697">
    <property type="entry name" value="PHOSPHOFRUCTOKINASE"/>
    <property type="match status" value="1"/>
</dbReference>
<dbReference type="PIRSF" id="PIRSF000532">
    <property type="entry name" value="ATP_PFK_prok"/>
    <property type="match status" value="1"/>
</dbReference>
<feature type="binding site" evidence="9">
    <location>
        <position position="17"/>
    </location>
    <ligand>
        <name>ATP</name>
        <dbReference type="ChEBI" id="CHEBI:30616"/>
    </ligand>
</feature>
<dbReference type="EC" id="2.7.1.11" evidence="9"/>
<dbReference type="GO" id="GO:0005945">
    <property type="term" value="C:6-phosphofructokinase complex"/>
    <property type="evidence" value="ECO:0007669"/>
    <property type="project" value="TreeGrafter"/>
</dbReference>
<feature type="binding site" description="in other chain" evidence="9">
    <location>
        <begin position="139"/>
        <end position="141"/>
    </location>
    <ligand>
        <name>substrate</name>
        <note>ligand shared between dimeric partners</note>
    </ligand>
</feature>
<sequence length="380" mass="40287">MPAMTVPRRVGILTGGGDSPGLNAVIRAVTKSLILDRGAEVVGFVDGFAGMVEKQSRPLSLRDVSGILTLGGTILGTSNKANPFAYHLRGNADVSAEAVRYARDELRLDAVVAIGGDGTMSIAHRLQQAGIPMVGVPKTIDNDLMYTDRTFGFDTAVAIATEAIDRLHTTAQSHHRVMILETMGRYAGWIALYAGVAGGADVILIPEMEYDIEEVARVCRAREQGGQRYTLVCVAEGAKPIGGQHAIRQVVADSPDPLRLGGICGVLEQQLTQRLTSEVRRTMLGHVQRGGTPTHAFDRTLATAFGAYAAALVADGQYGRMVATQGGRLTSVAIADVANRQRLVSSDAPMVAAALAVGTSFGVKDVEFRFDGRTPSQLMT</sequence>
<dbReference type="InterPro" id="IPR035966">
    <property type="entry name" value="PKF_sf"/>
</dbReference>
<dbReference type="PANTHER" id="PTHR13697:SF52">
    <property type="entry name" value="ATP-DEPENDENT 6-PHOSPHOFRUCTOKINASE 3"/>
    <property type="match status" value="1"/>
</dbReference>
<feature type="binding site" description="in other chain" evidence="9">
    <location>
        <position position="236"/>
    </location>
    <ligand>
        <name>substrate</name>
        <note>ligand shared between dimeric partners</note>
    </ligand>
</feature>
<dbReference type="GO" id="GO:0048029">
    <property type="term" value="F:monosaccharide binding"/>
    <property type="evidence" value="ECO:0007669"/>
    <property type="project" value="TreeGrafter"/>
</dbReference>
<dbReference type="GO" id="GO:0003872">
    <property type="term" value="F:6-phosphofructokinase activity"/>
    <property type="evidence" value="ECO:0007669"/>
    <property type="project" value="UniProtKB-UniRule"/>
</dbReference>
<evidence type="ECO:0000256" key="3">
    <source>
        <dbReference type="ARBA" id="ARBA00022490"/>
    </source>
</evidence>
<dbReference type="InterPro" id="IPR000023">
    <property type="entry name" value="Phosphofructokinase_dom"/>
</dbReference>
<dbReference type="GO" id="GO:0070095">
    <property type="term" value="F:fructose-6-phosphate binding"/>
    <property type="evidence" value="ECO:0007669"/>
    <property type="project" value="TreeGrafter"/>
</dbReference>
<comment type="subunit">
    <text evidence="9">Homodimer or homotetramer.</text>
</comment>
<comment type="function">
    <text evidence="9">Catalyzes the phosphorylation of D-fructose 6-phosphate to fructose 1,6-bisphosphate by ATP, the first committing step of glycolysis.</text>
</comment>
<keyword evidence="6 9" id="KW-0418">Kinase</keyword>
<comment type="caution">
    <text evidence="9">Lacks conserved residue(s) required for the propagation of feature annotation.</text>
</comment>
<accession>A0A849K9K2</accession>
<dbReference type="GO" id="GO:0005524">
    <property type="term" value="F:ATP binding"/>
    <property type="evidence" value="ECO:0007669"/>
    <property type="project" value="UniProtKB-KW"/>
</dbReference>
<comment type="similarity">
    <text evidence="9">Belongs to the phosphofructokinase type A (PFKA) family. Mixed-substrate PFK group III subfamily.</text>
</comment>
<dbReference type="PRINTS" id="PR00476">
    <property type="entry name" value="PHFRCTKINASE"/>
</dbReference>
<feature type="binding site" description="in other chain" evidence="9">
    <location>
        <begin position="183"/>
        <end position="185"/>
    </location>
    <ligand>
        <name>substrate</name>
        <note>ligand shared between dimeric partners</note>
    </ligand>
</feature>
<dbReference type="NCBIfam" id="NF002872">
    <property type="entry name" value="PRK03202.1"/>
    <property type="match status" value="1"/>
</dbReference>
<dbReference type="GO" id="GO:0042802">
    <property type="term" value="F:identical protein binding"/>
    <property type="evidence" value="ECO:0007669"/>
    <property type="project" value="TreeGrafter"/>
</dbReference>
<evidence type="ECO:0000256" key="7">
    <source>
        <dbReference type="ARBA" id="ARBA00022842"/>
    </source>
</evidence>
<keyword evidence="4 9" id="KW-0808">Transferase</keyword>
<keyword evidence="9" id="KW-0067">ATP-binding</keyword>
<comment type="pathway">
    <text evidence="2 9">Carbohydrate degradation; glycolysis; D-glyceraldehyde 3-phosphate and glycerone phosphate from D-glucose: step 3/4.</text>
</comment>
<feature type="active site" description="Proton acceptor" evidence="9">
    <location>
        <position position="141"/>
    </location>
</feature>
<keyword evidence="12" id="KW-1185">Reference proteome</keyword>
<dbReference type="GO" id="GO:0006002">
    <property type="term" value="P:fructose 6-phosphate metabolic process"/>
    <property type="evidence" value="ECO:0007669"/>
    <property type="project" value="InterPro"/>
</dbReference>
<feature type="binding site" description="in other chain" evidence="9">
    <location>
        <begin position="286"/>
        <end position="289"/>
    </location>
    <ligand>
        <name>substrate</name>
        <note>ligand shared between dimeric partners</note>
    </ligand>
</feature>
<comment type="cofactor">
    <cofactor evidence="1 9">
        <name>Mg(2+)</name>
        <dbReference type="ChEBI" id="CHEBI:18420"/>
    </cofactor>
</comment>
<evidence type="ECO:0000256" key="2">
    <source>
        <dbReference type="ARBA" id="ARBA00004679"/>
    </source>
</evidence>
<organism evidence="11 12">
    <name type="scientific">Ramlibacter montanisoli</name>
    <dbReference type="NCBI Taxonomy" id="2732512"/>
    <lineage>
        <taxon>Bacteria</taxon>
        <taxon>Pseudomonadati</taxon>
        <taxon>Pseudomonadota</taxon>
        <taxon>Betaproteobacteria</taxon>
        <taxon>Burkholderiales</taxon>
        <taxon>Comamonadaceae</taxon>
        <taxon>Ramlibacter</taxon>
    </lineage>
</organism>
<dbReference type="GO" id="GO:0016208">
    <property type="term" value="F:AMP binding"/>
    <property type="evidence" value="ECO:0007669"/>
    <property type="project" value="TreeGrafter"/>
</dbReference>
<evidence type="ECO:0000259" key="10">
    <source>
        <dbReference type="Pfam" id="PF00365"/>
    </source>
</evidence>
<comment type="subcellular location">
    <subcellularLocation>
        <location evidence="9">Cytoplasm</location>
    </subcellularLocation>
</comment>
<feature type="binding site" evidence="9">
    <location>
        <position position="117"/>
    </location>
    <ligand>
        <name>Mg(2+)</name>
        <dbReference type="ChEBI" id="CHEBI:18420"/>
        <note>catalytic</note>
    </ligand>
</feature>
<dbReference type="UniPathway" id="UPA00109">
    <property type="reaction ID" value="UER00182"/>
</dbReference>
<reference evidence="11 12" key="1">
    <citation type="submission" date="2020-05" db="EMBL/GenBank/DDBJ databases">
        <authorList>
            <person name="Khan S.A."/>
            <person name="Jeon C.O."/>
            <person name="Chun B.H."/>
        </authorList>
    </citation>
    <scope>NUCLEOTIDE SEQUENCE [LARGE SCALE GENOMIC DNA]</scope>
    <source>
        <strain evidence="11 12">B156</strain>
    </source>
</reference>
<dbReference type="InterPro" id="IPR022953">
    <property type="entry name" value="ATP_PFK"/>
</dbReference>
<comment type="catalytic activity">
    <reaction evidence="9">
        <text>beta-D-fructose 6-phosphate + ATP = beta-D-fructose 1,6-bisphosphate + ADP + H(+)</text>
        <dbReference type="Rhea" id="RHEA:16109"/>
        <dbReference type="ChEBI" id="CHEBI:15378"/>
        <dbReference type="ChEBI" id="CHEBI:30616"/>
        <dbReference type="ChEBI" id="CHEBI:32966"/>
        <dbReference type="ChEBI" id="CHEBI:57634"/>
        <dbReference type="ChEBI" id="CHEBI:456216"/>
        <dbReference type="EC" id="2.7.1.11"/>
    </reaction>
</comment>
<keyword evidence="9" id="KW-0547">Nucleotide-binding</keyword>
<dbReference type="Gene3D" id="3.40.50.460">
    <property type="entry name" value="Phosphofructokinase domain"/>
    <property type="match status" value="1"/>
</dbReference>
<dbReference type="GO" id="GO:0047334">
    <property type="term" value="F:diphosphate-fructose-6-phosphate 1-phosphotransferase activity"/>
    <property type="evidence" value="ECO:0007669"/>
    <property type="project" value="InterPro"/>
</dbReference>
<dbReference type="GO" id="GO:0061621">
    <property type="term" value="P:canonical glycolysis"/>
    <property type="evidence" value="ECO:0007669"/>
    <property type="project" value="TreeGrafter"/>
</dbReference>
<dbReference type="GO" id="GO:0030388">
    <property type="term" value="P:fructose 1,6-bisphosphate metabolic process"/>
    <property type="evidence" value="ECO:0007669"/>
    <property type="project" value="TreeGrafter"/>
</dbReference>
<dbReference type="InterPro" id="IPR012829">
    <property type="entry name" value="Phosphofructokinase_III"/>
</dbReference>
<proteinExistence type="inferred from homology"/>
<feature type="binding site" evidence="9">
    <location>
        <position position="176"/>
    </location>
    <ligand>
        <name>substrate</name>
        <note>ligand shared between dimeric partners</note>
    </ligand>
</feature>
<keyword evidence="5 9" id="KW-0479">Metal-binding</keyword>
<reference evidence="11 12" key="2">
    <citation type="submission" date="2020-06" db="EMBL/GenBank/DDBJ databases">
        <title>Ramlibacter rhizophilus sp. nov., isolated from rhizosphere soil of national flower Mugunghwa from South Korea.</title>
        <authorList>
            <person name="Zheng-Fei Y."/>
            <person name="Huan T."/>
        </authorList>
    </citation>
    <scope>NUCLEOTIDE SEQUENCE [LARGE SCALE GENOMIC DNA]</scope>
    <source>
        <strain evidence="11 12">B156</strain>
    </source>
</reference>
<feature type="domain" description="Phosphofructokinase" evidence="10">
    <location>
        <begin position="9"/>
        <end position="312"/>
    </location>
</feature>
<feature type="site" description="Important for substrate specificity; cannot use PPi as phosphoryl donor" evidence="9">
    <location>
        <position position="118"/>
    </location>
</feature>
<feature type="binding site" evidence="9">
    <location>
        <position position="280"/>
    </location>
    <ligand>
        <name>substrate</name>
        <note>ligand shared between dimeric partners</note>
    </ligand>
</feature>
<dbReference type="EMBL" id="JABFCS010000001">
    <property type="protein sequence ID" value="NNU45008.1"/>
    <property type="molecule type" value="Genomic_DNA"/>
</dbReference>
<dbReference type="HAMAP" id="MF_01976">
    <property type="entry name" value="Phosphofructokinase_III"/>
    <property type="match status" value="1"/>
</dbReference>